<evidence type="ECO:0000256" key="4">
    <source>
        <dbReference type="ARBA" id="ARBA00012030"/>
    </source>
</evidence>
<accession>A0ABU3A0S4</accession>
<dbReference type="NCBIfam" id="TIGR00628">
    <property type="entry name" value="ung"/>
    <property type="match status" value="1"/>
</dbReference>
<dbReference type="EC" id="3.2.2.27" evidence="4 9"/>
<proteinExistence type="inferred from homology"/>
<keyword evidence="7 9" id="KW-0378">Hydrolase</keyword>
<dbReference type="InterPro" id="IPR036895">
    <property type="entry name" value="Uracil-DNA_glycosylase-like_sf"/>
</dbReference>
<feature type="domain" description="Uracil-DNA glycosylase-like" evidence="12">
    <location>
        <begin position="48"/>
        <end position="215"/>
    </location>
</feature>
<dbReference type="InterPro" id="IPR005122">
    <property type="entry name" value="Uracil-DNA_glycosylase-like"/>
</dbReference>
<keyword evidence="13" id="KW-0326">Glycosidase</keyword>
<dbReference type="SUPFAM" id="SSF52141">
    <property type="entry name" value="Uracil-DNA glycosylase-like"/>
    <property type="match status" value="1"/>
</dbReference>
<evidence type="ECO:0000256" key="3">
    <source>
        <dbReference type="ARBA" id="ARBA00008184"/>
    </source>
</evidence>
<keyword evidence="8 9" id="KW-0234">DNA repair</keyword>
<dbReference type="InterPro" id="IPR002043">
    <property type="entry name" value="UDG_fam1"/>
</dbReference>
<evidence type="ECO:0000256" key="7">
    <source>
        <dbReference type="ARBA" id="ARBA00022801"/>
    </source>
</evidence>
<evidence type="ECO:0000256" key="8">
    <source>
        <dbReference type="ARBA" id="ARBA00023204"/>
    </source>
</evidence>
<dbReference type="SMART" id="SM00987">
    <property type="entry name" value="UreE_C"/>
    <property type="match status" value="1"/>
</dbReference>
<dbReference type="InterPro" id="IPR018085">
    <property type="entry name" value="Ura-DNA_Glyclase_AS"/>
</dbReference>
<dbReference type="GO" id="GO:0004844">
    <property type="term" value="F:uracil DNA N-glycosylase activity"/>
    <property type="evidence" value="ECO:0007669"/>
    <property type="project" value="UniProtKB-EC"/>
</dbReference>
<dbReference type="NCBIfam" id="NF003591">
    <property type="entry name" value="PRK05254.1-4"/>
    <property type="match status" value="1"/>
</dbReference>
<comment type="similarity">
    <text evidence="3 9 11">Belongs to the uracil-DNA glycosylase (UDG) superfamily. UNG family.</text>
</comment>
<dbReference type="EMBL" id="JAVRIF010000003">
    <property type="protein sequence ID" value="MDT0603468.1"/>
    <property type="molecule type" value="Genomic_DNA"/>
</dbReference>
<comment type="subcellular location">
    <subcellularLocation>
        <location evidence="9">Cytoplasm</location>
    </subcellularLocation>
</comment>
<reference evidence="13 14" key="1">
    <citation type="submission" date="2023-09" db="EMBL/GenBank/DDBJ databases">
        <authorList>
            <person name="Rey-Velasco X."/>
        </authorList>
    </citation>
    <scope>NUCLEOTIDE SEQUENCE [LARGE SCALE GENOMIC DNA]</scope>
    <source>
        <strain evidence="13 14">W431</strain>
    </source>
</reference>
<evidence type="ECO:0000256" key="2">
    <source>
        <dbReference type="ARBA" id="ARBA00002631"/>
    </source>
</evidence>
<evidence type="ECO:0000256" key="9">
    <source>
        <dbReference type="HAMAP-Rule" id="MF_00148"/>
    </source>
</evidence>
<evidence type="ECO:0000256" key="11">
    <source>
        <dbReference type="RuleBase" id="RU003780"/>
    </source>
</evidence>
<organism evidence="13 14">
    <name type="scientific">Thalassotalea castellviae</name>
    <dbReference type="NCBI Taxonomy" id="3075612"/>
    <lineage>
        <taxon>Bacteria</taxon>
        <taxon>Pseudomonadati</taxon>
        <taxon>Pseudomonadota</taxon>
        <taxon>Gammaproteobacteria</taxon>
        <taxon>Alteromonadales</taxon>
        <taxon>Colwelliaceae</taxon>
        <taxon>Thalassotalea</taxon>
    </lineage>
</organism>
<dbReference type="Gene3D" id="3.40.470.10">
    <property type="entry name" value="Uracil-DNA glycosylase-like domain"/>
    <property type="match status" value="1"/>
</dbReference>
<dbReference type="PROSITE" id="PS00130">
    <property type="entry name" value="U_DNA_GLYCOSYLASE"/>
    <property type="match status" value="1"/>
</dbReference>
<dbReference type="HAMAP" id="MF_00148">
    <property type="entry name" value="UDG"/>
    <property type="match status" value="1"/>
</dbReference>
<comment type="catalytic activity">
    <reaction evidence="1 9 11">
        <text>Hydrolyzes single-stranded DNA or mismatched double-stranded DNA and polynucleotides, releasing free uracil.</text>
        <dbReference type="EC" id="3.2.2.27"/>
    </reaction>
</comment>
<dbReference type="PANTHER" id="PTHR11264:SF0">
    <property type="entry name" value="URACIL-DNA GLYCOSYLASE"/>
    <property type="match status" value="1"/>
</dbReference>
<dbReference type="RefSeq" id="WP_311579670.1">
    <property type="nucleotide sequence ID" value="NZ_JAVRIF010000003.1"/>
</dbReference>
<evidence type="ECO:0000256" key="6">
    <source>
        <dbReference type="ARBA" id="ARBA00022763"/>
    </source>
</evidence>
<evidence type="ECO:0000256" key="5">
    <source>
        <dbReference type="ARBA" id="ARBA00018429"/>
    </source>
</evidence>
<evidence type="ECO:0000256" key="1">
    <source>
        <dbReference type="ARBA" id="ARBA00001400"/>
    </source>
</evidence>
<comment type="caution">
    <text evidence="13">The sequence shown here is derived from an EMBL/GenBank/DDBJ whole genome shotgun (WGS) entry which is preliminary data.</text>
</comment>
<evidence type="ECO:0000256" key="10">
    <source>
        <dbReference type="PROSITE-ProRule" id="PRU10072"/>
    </source>
</evidence>
<dbReference type="NCBIfam" id="NF003592">
    <property type="entry name" value="PRK05254.1-5"/>
    <property type="match status" value="1"/>
</dbReference>
<gene>
    <name evidence="9 13" type="primary">ung</name>
    <name evidence="13" type="ORF">RM573_07650</name>
</gene>
<dbReference type="NCBIfam" id="NF003588">
    <property type="entry name" value="PRK05254.1-1"/>
    <property type="match status" value="1"/>
</dbReference>
<evidence type="ECO:0000313" key="14">
    <source>
        <dbReference type="Proteomes" id="UP001266357"/>
    </source>
</evidence>
<feature type="active site" description="Proton acceptor" evidence="9 10">
    <location>
        <position position="64"/>
    </location>
</feature>
<dbReference type="Proteomes" id="UP001266357">
    <property type="component" value="Unassembled WGS sequence"/>
</dbReference>
<keyword evidence="14" id="KW-1185">Reference proteome</keyword>
<keyword evidence="6 9" id="KW-0227">DNA damage</keyword>
<dbReference type="PANTHER" id="PTHR11264">
    <property type="entry name" value="URACIL-DNA GLYCOSYLASE"/>
    <property type="match status" value="1"/>
</dbReference>
<dbReference type="NCBIfam" id="NF003589">
    <property type="entry name" value="PRK05254.1-2"/>
    <property type="match status" value="1"/>
</dbReference>
<evidence type="ECO:0000313" key="13">
    <source>
        <dbReference type="EMBL" id="MDT0603468.1"/>
    </source>
</evidence>
<evidence type="ECO:0000259" key="12">
    <source>
        <dbReference type="SMART" id="SM00986"/>
    </source>
</evidence>
<dbReference type="CDD" id="cd10027">
    <property type="entry name" value="UDG-F1-like"/>
    <property type="match status" value="1"/>
</dbReference>
<comment type="function">
    <text evidence="2 9 11">Excises uracil residues from the DNA which can arise as a result of misincorporation of dUMP residues by DNA polymerase or due to deamination of cytosine.</text>
</comment>
<name>A0ABU3A0S4_9GAMM</name>
<protein>
    <recommendedName>
        <fullName evidence="5 9">Uracil-DNA glycosylase</fullName>
        <shortName evidence="9">UDG</shortName>
        <ecNumber evidence="4 9">3.2.2.27</ecNumber>
    </recommendedName>
</protein>
<keyword evidence="9" id="KW-0963">Cytoplasm</keyword>
<sequence>MSEILPQWHAIITRESNKPYFIELQKNLAKQRKDHAIFPPEKDVFNAFTYCDLADIKVVIIGQDPYHGVGKDNQPQAHGLAFSVNPNIKVPPSLANIYKELVTDIDGFEIPEHGNLVEWAKQGVLLLNTVLTVKQGQAHAHAKLGWEKFTDAIIDEINQKNTGCCFLLWGSHAQKKGRNINLNKHCVLTSVHPSPLSAYRGFFGCGHFSKANAWLAKNNNNIINWQLQNNSQ</sequence>
<dbReference type="Pfam" id="PF03167">
    <property type="entry name" value="UDG"/>
    <property type="match status" value="1"/>
</dbReference>
<dbReference type="SMART" id="SM00986">
    <property type="entry name" value="UDG"/>
    <property type="match status" value="1"/>
</dbReference>